<organism evidence="1 2">
    <name type="scientific">Candidatus Fimicola merdigallinarum</name>
    <dbReference type="NCBI Taxonomy" id="2840819"/>
    <lineage>
        <taxon>Bacteria</taxon>
        <taxon>Bacillati</taxon>
        <taxon>Bacillota</taxon>
        <taxon>Clostridia</taxon>
        <taxon>Lachnospirales</taxon>
        <taxon>Lachnospiraceae</taxon>
        <taxon>Lachnospiraceae incertae sedis</taxon>
        <taxon>Candidatus Fimicola</taxon>
    </lineage>
</organism>
<evidence type="ECO:0000313" key="1">
    <source>
        <dbReference type="EMBL" id="MBO8433862.1"/>
    </source>
</evidence>
<accession>A0A9D9DTH5</accession>
<protein>
    <submittedName>
        <fullName evidence="1">Uncharacterized protein</fullName>
    </submittedName>
</protein>
<reference evidence="1" key="1">
    <citation type="submission" date="2020-10" db="EMBL/GenBank/DDBJ databases">
        <authorList>
            <person name="Gilroy R."/>
        </authorList>
    </citation>
    <scope>NUCLEOTIDE SEQUENCE</scope>
    <source>
        <strain evidence="1">F6-4510</strain>
    </source>
</reference>
<gene>
    <name evidence="1" type="ORF">IAC55_00890</name>
</gene>
<proteinExistence type="predicted"/>
<evidence type="ECO:0000313" key="2">
    <source>
        <dbReference type="Proteomes" id="UP000823611"/>
    </source>
</evidence>
<reference evidence="1" key="2">
    <citation type="journal article" date="2021" name="PeerJ">
        <title>Extensive microbial diversity within the chicken gut microbiome revealed by metagenomics and culture.</title>
        <authorList>
            <person name="Gilroy R."/>
            <person name="Ravi A."/>
            <person name="Getino M."/>
            <person name="Pursley I."/>
            <person name="Horton D.L."/>
            <person name="Alikhan N.F."/>
            <person name="Baker D."/>
            <person name="Gharbi K."/>
            <person name="Hall N."/>
            <person name="Watson M."/>
            <person name="Adriaenssens E.M."/>
            <person name="Foster-Nyarko E."/>
            <person name="Jarju S."/>
            <person name="Secka A."/>
            <person name="Antonio M."/>
            <person name="Oren A."/>
            <person name="Chaudhuri R.R."/>
            <person name="La Ragione R."/>
            <person name="Hildebrand F."/>
            <person name="Pallen M.J."/>
        </authorList>
    </citation>
    <scope>NUCLEOTIDE SEQUENCE</scope>
    <source>
        <strain evidence="1">F6-4510</strain>
    </source>
</reference>
<sequence>MKKSVDIVFKMCIINIRDRQTKADTKHQKISFKKELKKVLDKLKKPDIMNKRDCEM</sequence>
<dbReference type="EMBL" id="JADIMX010000020">
    <property type="protein sequence ID" value="MBO8433862.1"/>
    <property type="molecule type" value="Genomic_DNA"/>
</dbReference>
<dbReference type="Proteomes" id="UP000823611">
    <property type="component" value="Unassembled WGS sequence"/>
</dbReference>
<dbReference type="AlphaFoldDB" id="A0A9D9DTH5"/>
<name>A0A9D9DTH5_9FIRM</name>
<comment type="caution">
    <text evidence="1">The sequence shown here is derived from an EMBL/GenBank/DDBJ whole genome shotgun (WGS) entry which is preliminary data.</text>
</comment>